<evidence type="ECO:0000256" key="1">
    <source>
        <dbReference type="SAM" id="SignalP"/>
    </source>
</evidence>
<dbReference type="Gene3D" id="1.20.1270.180">
    <property type="match status" value="1"/>
</dbReference>
<protein>
    <submittedName>
        <fullName evidence="3">DUF1311 domain-containing protein</fullName>
    </submittedName>
</protein>
<name>A0A7W3U398_9GAMM</name>
<reference evidence="3 4" key="1">
    <citation type="submission" date="2020-07" db="EMBL/GenBank/DDBJ databases">
        <authorList>
            <person name="Xu S."/>
            <person name="Li A."/>
        </authorList>
    </citation>
    <scope>NUCLEOTIDE SEQUENCE [LARGE SCALE GENOMIC DNA]</scope>
    <source>
        <strain evidence="3 4">SG-8</strain>
    </source>
</reference>
<accession>A0A7W3U398</accession>
<feature type="domain" description="Lysozyme inhibitor LprI-like N-terminal" evidence="2">
    <location>
        <begin position="37"/>
        <end position="134"/>
    </location>
</feature>
<keyword evidence="1" id="KW-0732">Signal</keyword>
<dbReference type="Proteomes" id="UP000552587">
    <property type="component" value="Unassembled WGS sequence"/>
</dbReference>
<proteinExistence type="predicted"/>
<evidence type="ECO:0000259" key="2">
    <source>
        <dbReference type="Pfam" id="PF07007"/>
    </source>
</evidence>
<feature type="signal peptide" evidence="1">
    <location>
        <begin position="1"/>
        <end position="19"/>
    </location>
</feature>
<keyword evidence="4" id="KW-1185">Reference proteome</keyword>
<sequence>MTRVGLPLLLALACTPTHATPGDDTLRGWIEQCDPHGGQQAINACAIVENARADDRLEAVLDEIDRTYAGNGTPEATRGLRDAQSSWSAQVERDVEALYPVPEGEHPSVQWGSAWVMSFEQTRTMLVRQRIAFLCEAWLPDRVRPDPAAPSSCNGPAAAPAAH</sequence>
<dbReference type="Pfam" id="PF07007">
    <property type="entry name" value="LprI"/>
    <property type="match status" value="1"/>
</dbReference>
<dbReference type="RefSeq" id="WP_182668886.1">
    <property type="nucleotide sequence ID" value="NZ_JACHTE010000004.1"/>
</dbReference>
<evidence type="ECO:0000313" key="3">
    <source>
        <dbReference type="EMBL" id="MBB1088102.1"/>
    </source>
</evidence>
<organism evidence="3 4">
    <name type="scientific">Marilutibacter penaei</name>
    <dbReference type="NCBI Taxonomy" id="2759900"/>
    <lineage>
        <taxon>Bacteria</taxon>
        <taxon>Pseudomonadati</taxon>
        <taxon>Pseudomonadota</taxon>
        <taxon>Gammaproteobacteria</taxon>
        <taxon>Lysobacterales</taxon>
        <taxon>Lysobacteraceae</taxon>
        <taxon>Marilutibacter</taxon>
    </lineage>
</organism>
<dbReference type="InterPro" id="IPR009739">
    <property type="entry name" value="LprI-like_N"/>
</dbReference>
<dbReference type="EMBL" id="JACHTE010000004">
    <property type="protein sequence ID" value="MBB1088102.1"/>
    <property type="molecule type" value="Genomic_DNA"/>
</dbReference>
<dbReference type="AlphaFoldDB" id="A0A7W3U398"/>
<feature type="chain" id="PRO_5031411416" evidence="1">
    <location>
        <begin position="20"/>
        <end position="163"/>
    </location>
</feature>
<evidence type="ECO:0000313" key="4">
    <source>
        <dbReference type="Proteomes" id="UP000552587"/>
    </source>
</evidence>
<gene>
    <name evidence="3" type="ORF">H4F99_06320</name>
</gene>
<comment type="caution">
    <text evidence="3">The sequence shown here is derived from an EMBL/GenBank/DDBJ whole genome shotgun (WGS) entry which is preliminary data.</text>
</comment>